<dbReference type="NCBIfam" id="NF005734">
    <property type="entry name" value="PRK07559.1"/>
    <property type="match status" value="1"/>
</dbReference>
<evidence type="ECO:0000256" key="1">
    <source>
        <dbReference type="ARBA" id="ARBA00022801"/>
    </source>
</evidence>
<dbReference type="PANTHER" id="PTHR42680:SF3">
    <property type="entry name" value="DCTP DEAMINASE"/>
    <property type="match status" value="1"/>
</dbReference>
<evidence type="ECO:0000256" key="2">
    <source>
        <dbReference type="ARBA" id="ARBA00023080"/>
    </source>
</evidence>
<dbReference type="Pfam" id="PF22569">
    <property type="entry name" value="DCD_C"/>
    <property type="match status" value="1"/>
</dbReference>
<dbReference type="Gene3D" id="2.70.40.10">
    <property type="match status" value="2"/>
</dbReference>
<accession>A0ABW5DIJ5</accession>
<evidence type="ECO:0000313" key="6">
    <source>
        <dbReference type="Proteomes" id="UP001597373"/>
    </source>
</evidence>
<dbReference type="RefSeq" id="WP_345099932.1">
    <property type="nucleotide sequence ID" value="NZ_BAABGS010000072.1"/>
</dbReference>
<comment type="caution">
    <text evidence="5">The sequence shown here is derived from an EMBL/GenBank/DDBJ whole genome shotgun (WGS) entry which is preliminary data.</text>
</comment>
<name>A0ABW5DIJ5_9HYPH</name>
<dbReference type="InterPro" id="IPR010550">
    <property type="entry name" value="DCD_N"/>
</dbReference>
<feature type="domain" description="2'-deoxycytidine 5'-triphosphate deaminase N-terminal" evidence="3">
    <location>
        <begin position="4"/>
        <end position="165"/>
    </location>
</feature>
<sequence length="361" mass="39920">MVNPGILPDSDIAELFNQGALASERPLDEDQIQPASLDLRLGRVAYRVRASFLPGPKCRVLDKLERLKLHEISLDAGAVLETGCVYIVPLMETLRLPQDVSASANPKSSTGRLDIFTRVITDHGQEFDKIPAGYTGPLYLEVSPRTFPIVVRPGSRLSQIRFRRGNAVLSEEELAQLHERETLVASEQPNISGGGIALSIDLNGGEGGLVGYRAKHHSGVIDVDRKAAYDVRDFWEPIYDYGKRELVLDPDEFYILVSREAVHVPPNHAAEMTPFDPLVGEFRVHYAGFFDPGFGHSAAGGSGSRAVLEVRSHEVPFILEHGQIVGRLVYERMSRAPQKLYGSSLKSNYQGQALKLSKHFR</sequence>
<proteinExistence type="predicted"/>
<dbReference type="GO" id="GO:0008829">
    <property type="term" value="F:dCTP deaminase activity"/>
    <property type="evidence" value="ECO:0007669"/>
    <property type="project" value="UniProtKB-EC"/>
</dbReference>
<dbReference type="InterPro" id="IPR036157">
    <property type="entry name" value="dUTPase-like_sf"/>
</dbReference>
<dbReference type="Pfam" id="PF06559">
    <property type="entry name" value="DCD_N"/>
    <property type="match status" value="1"/>
</dbReference>
<dbReference type="EC" id="3.5.4.13" evidence="5"/>
<dbReference type="SUPFAM" id="SSF51283">
    <property type="entry name" value="dUTPase-like"/>
    <property type="match status" value="2"/>
</dbReference>
<evidence type="ECO:0000313" key="5">
    <source>
        <dbReference type="EMBL" id="MFD2260734.1"/>
    </source>
</evidence>
<dbReference type="EMBL" id="JBHUIR010000051">
    <property type="protein sequence ID" value="MFD2260734.1"/>
    <property type="molecule type" value="Genomic_DNA"/>
</dbReference>
<organism evidence="5 6">
    <name type="scientific">Chelativorans composti</name>
    <dbReference type="NCBI Taxonomy" id="768533"/>
    <lineage>
        <taxon>Bacteria</taxon>
        <taxon>Pseudomonadati</taxon>
        <taxon>Pseudomonadota</taxon>
        <taxon>Alphaproteobacteria</taxon>
        <taxon>Hyphomicrobiales</taxon>
        <taxon>Phyllobacteriaceae</taxon>
        <taxon>Chelativorans</taxon>
    </lineage>
</organism>
<keyword evidence="1 5" id="KW-0378">Hydrolase</keyword>
<dbReference type="InterPro" id="IPR033704">
    <property type="entry name" value="dUTPase_trimeric"/>
</dbReference>
<dbReference type="Proteomes" id="UP001597373">
    <property type="component" value="Unassembled WGS sequence"/>
</dbReference>
<dbReference type="InterPro" id="IPR053811">
    <property type="entry name" value="DCD_C"/>
</dbReference>
<dbReference type="PANTHER" id="PTHR42680">
    <property type="entry name" value="DCTP DEAMINASE"/>
    <property type="match status" value="1"/>
</dbReference>
<gene>
    <name evidence="5" type="ORF">ACFSMZ_13320</name>
</gene>
<feature type="domain" description="2'-deoxycytidine 5'-triphosphate deaminase C-terminal" evidence="4">
    <location>
        <begin position="170"/>
        <end position="360"/>
    </location>
</feature>
<reference evidence="6" key="1">
    <citation type="journal article" date="2019" name="Int. J. Syst. Evol. Microbiol.">
        <title>The Global Catalogue of Microorganisms (GCM) 10K type strain sequencing project: providing services to taxonomists for standard genome sequencing and annotation.</title>
        <authorList>
            <consortium name="The Broad Institute Genomics Platform"/>
            <consortium name="The Broad Institute Genome Sequencing Center for Infectious Disease"/>
            <person name="Wu L."/>
            <person name="Ma J."/>
        </authorList>
    </citation>
    <scope>NUCLEOTIDE SEQUENCE [LARGE SCALE GENOMIC DNA]</scope>
    <source>
        <strain evidence="6">KCTC 23707</strain>
    </source>
</reference>
<dbReference type="CDD" id="cd07557">
    <property type="entry name" value="trimeric_dUTPase"/>
    <property type="match status" value="1"/>
</dbReference>
<protein>
    <submittedName>
        <fullName evidence="5">2'-deoxycytidine 5'-triphosphate deaminase</fullName>
        <ecNumber evidence="5">3.5.4.13</ecNumber>
    </submittedName>
</protein>
<evidence type="ECO:0000259" key="4">
    <source>
        <dbReference type="Pfam" id="PF22569"/>
    </source>
</evidence>
<keyword evidence="2" id="KW-0546">Nucleotide metabolism</keyword>
<evidence type="ECO:0000259" key="3">
    <source>
        <dbReference type="Pfam" id="PF06559"/>
    </source>
</evidence>
<keyword evidence="6" id="KW-1185">Reference proteome</keyword>